<dbReference type="GO" id="GO:0140824">
    <property type="term" value="F:thioredoxin-dependent peroxiredoxin activity"/>
    <property type="evidence" value="ECO:0007669"/>
    <property type="project" value="UniProtKB-EC"/>
</dbReference>
<evidence type="ECO:0000256" key="7">
    <source>
        <dbReference type="PIRSR" id="PIRSR000303-1"/>
    </source>
</evidence>
<evidence type="ECO:0000256" key="2">
    <source>
        <dbReference type="ARBA" id="ARBA00022559"/>
    </source>
</evidence>
<keyword evidence="5" id="KW-0676">Redox-active center</keyword>
<keyword evidence="11" id="KW-1185">Reference proteome</keyword>
<keyword evidence="4 8" id="KW-0560">Oxidoreductase</keyword>
<keyword evidence="2 8" id="KW-0575">Peroxidase</keyword>
<comment type="catalytic activity">
    <reaction evidence="6">
        <text>a hydroperoxide + [thioredoxin]-dithiol = an alcohol + [thioredoxin]-disulfide + H2O</text>
        <dbReference type="Rhea" id="RHEA:62620"/>
        <dbReference type="Rhea" id="RHEA-COMP:10698"/>
        <dbReference type="Rhea" id="RHEA-COMP:10700"/>
        <dbReference type="ChEBI" id="CHEBI:15377"/>
        <dbReference type="ChEBI" id="CHEBI:29950"/>
        <dbReference type="ChEBI" id="CHEBI:30879"/>
        <dbReference type="ChEBI" id="CHEBI:35924"/>
        <dbReference type="ChEBI" id="CHEBI:50058"/>
        <dbReference type="EC" id="1.11.1.24"/>
    </reaction>
</comment>
<dbReference type="InterPro" id="IPR013766">
    <property type="entry name" value="Thioredoxin_domain"/>
</dbReference>
<dbReference type="PANTHER" id="PTHR11592:SF78">
    <property type="entry name" value="GLUTATHIONE PEROXIDASE"/>
    <property type="match status" value="1"/>
</dbReference>
<dbReference type="PANTHER" id="PTHR11592">
    <property type="entry name" value="GLUTATHIONE PEROXIDASE"/>
    <property type="match status" value="1"/>
</dbReference>
<dbReference type="InterPro" id="IPR029759">
    <property type="entry name" value="GPX_AS"/>
</dbReference>
<comment type="similarity">
    <text evidence="1 8">Belongs to the glutathione peroxidase family.</text>
</comment>
<dbReference type="OrthoDB" id="446890at2759"/>
<evidence type="ECO:0000256" key="6">
    <source>
        <dbReference type="ARBA" id="ARBA00049091"/>
    </source>
</evidence>
<name>A0A1E4TKN8_9ASCO</name>
<dbReference type="EMBL" id="KV453841">
    <property type="protein sequence ID" value="ODV92299.1"/>
    <property type="molecule type" value="Genomic_DNA"/>
</dbReference>
<organism evidence="10 11">
    <name type="scientific">Tortispora caseinolytica NRRL Y-17796</name>
    <dbReference type="NCBI Taxonomy" id="767744"/>
    <lineage>
        <taxon>Eukaryota</taxon>
        <taxon>Fungi</taxon>
        <taxon>Dikarya</taxon>
        <taxon>Ascomycota</taxon>
        <taxon>Saccharomycotina</taxon>
        <taxon>Trigonopsidomycetes</taxon>
        <taxon>Trigonopsidales</taxon>
        <taxon>Trigonopsidaceae</taxon>
        <taxon>Tortispora</taxon>
    </lineage>
</organism>
<keyword evidence="3" id="KW-0049">Antioxidant</keyword>
<evidence type="ECO:0000256" key="3">
    <source>
        <dbReference type="ARBA" id="ARBA00022862"/>
    </source>
</evidence>
<dbReference type="AlphaFoldDB" id="A0A1E4TKN8"/>
<evidence type="ECO:0000313" key="11">
    <source>
        <dbReference type="Proteomes" id="UP000095023"/>
    </source>
</evidence>
<sequence>MSSFYDLKPLDKTGQPYDFAQLKGKVVLIVNVASKCGFTPQYKGLEELYQKYRDRGLVIIGFPCNQFAKQEPGTDEEIASFCSLNYGVDFPIMKKIDVNGDNTDPVYKFLKSKKSGLLGFKGIKWNFEKFLVDKNGEVVGRFSSVKTPESLEPEIEKLL</sequence>
<feature type="active site" evidence="7">
    <location>
        <position position="36"/>
    </location>
</feature>
<dbReference type="Gene3D" id="3.40.30.10">
    <property type="entry name" value="Glutaredoxin"/>
    <property type="match status" value="1"/>
</dbReference>
<evidence type="ECO:0000256" key="8">
    <source>
        <dbReference type="RuleBase" id="RU000499"/>
    </source>
</evidence>
<dbReference type="PROSITE" id="PS00763">
    <property type="entry name" value="GLUTATHIONE_PEROXID_2"/>
    <property type="match status" value="1"/>
</dbReference>
<dbReference type="FunFam" id="3.40.30.10:FF:000010">
    <property type="entry name" value="Glutathione peroxidase"/>
    <property type="match status" value="1"/>
</dbReference>
<evidence type="ECO:0000256" key="5">
    <source>
        <dbReference type="ARBA" id="ARBA00023284"/>
    </source>
</evidence>
<dbReference type="InterPro" id="IPR000889">
    <property type="entry name" value="Glutathione_peroxidase"/>
</dbReference>
<evidence type="ECO:0000259" key="9">
    <source>
        <dbReference type="PROSITE" id="PS51352"/>
    </source>
</evidence>
<dbReference type="Pfam" id="PF00255">
    <property type="entry name" value="GSHPx"/>
    <property type="match status" value="1"/>
</dbReference>
<evidence type="ECO:0000256" key="4">
    <source>
        <dbReference type="ARBA" id="ARBA00023002"/>
    </source>
</evidence>
<dbReference type="PRINTS" id="PR01011">
    <property type="entry name" value="GLUTPROXDASE"/>
</dbReference>
<dbReference type="InterPro" id="IPR029760">
    <property type="entry name" value="GPX_CS"/>
</dbReference>
<gene>
    <name evidence="10" type="ORF">CANCADRAFT_30496</name>
</gene>
<reference evidence="11" key="1">
    <citation type="submission" date="2016-02" db="EMBL/GenBank/DDBJ databases">
        <title>Comparative genomics of biotechnologically important yeasts.</title>
        <authorList>
            <consortium name="DOE Joint Genome Institute"/>
            <person name="Riley R."/>
            <person name="Haridas S."/>
            <person name="Wolfe K.H."/>
            <person name="Lopes M.R."/>
            <person name="Hittinger C.T."/>
            <person name="Goker M."/>
            <person name="Salamov A."/>
            <person name="Wisecaver J."/>
            <person name="Long T.M."/>
            <person name="Aerts A.L."/>
            <person name="Barry K."/>
            <person name="Choi C."/>
            <person name="Clum A."/>
            <person name="Coughlan A.Y."/>
            <person name="Deshpande S."/>
            <person name="Douglass A.P."/>
            <person name="Hanson S.J."/>
            <person name="Klenk H.-P."/>
            <person name="Labutti K."/>
            <person name="Lapidus A."/>
            <person name="Lindquist E."/>
            <person name="Lipzen A."/>
            <person name="Meier-Kolthoff J.P."/>
            <person name="Ohm R.A."/>
            <person name="Otillar R.P."/>
            <person name="Pangilinan J."/>
            <person name="Peng Y."/>
            <person name="Rokas A."/>
            <person name="Rosa C.A."/>
            <person name="Scheuner C."/>
            <person name="Sibirny A.A."/>
            <person name="Slot J.C."/>
            <person name="Stielow J.B."/>
            <person name="Sun H."/>
            <person name="Kurtzman C.P."/>
            <person name="Blackwell M."/>
            <person name="Jeffries T.W."/>
            <person name="Grigoriev I.V."/>
        </authorList>
    </citation>
    <scope>NUCLEOTIDE SEQUENCE [LARGE SCALE GENOMIC DNA]</scope>
    <source>
        <strain evidence="11">NRRL Y-17796</strain>
    </source>
</reference>
<protein>
    <recommendedName>
        <fullName evidence="8">Glutathione peroxidase</fullName>
    </recommendedName>
</protein>
<dbReference type="InterPro" id="IPR036249">
    <property type="entry name" value="Thioredoxin-like_sf"/>
</dbReference>
<proteinExistence type="inferred from homology"/>
<evidence type="ECO:0000256" key="1">
    <source>
        <dbReference type="ARBA" id="ARBA00006926"/>
    </source>
</evidence>
<dbReference type="PROSITE" id="PS51352">
    <property type="entry name" value="THIOREDOXIN_2"/>
    <property type="match status" value="1"/>
</dbReference>
<feature type="domain" description="Thioredoxin" evidence="9">
    <location>
        <begin position="1"/>
        <end position="159"/>
    </location>
</feature>
<dbReference type="PROSITE" id="PS51355">
    <property type="entry name" value="GLUTATHIONE_PEROXID_3"/>
    <property type="match status" value="1"/>
</dbReference>
<dbReference type="SUPFAM" id="SSF52833">
    <property type="entry name" value="Thioredoxin-like"/>
    <property type="match status" value="1"/>
</dbReference>
<accession>A0A1E4TKN8</accession>
<dbReference type="Proteomes" id="UP000095023">
    <property type="component" value="Unassembled WGS sequence"/>
</dbReference>
<dbReference type="CDD" id="cd00340">
    <property type="entry name" value="GSH_Peroxidase"/>
    <property type="match status" value="1"/>
</dbReference>
<dbReference type="GO" id="GO:0034599">
    <property type="term" value="P:cellular response to oxidative stress"/>
    <property type="evidence" value="ECO:0007669"/>
    <property type="project" value="TreeGrafter"/>
</dbReference>
<evidence type="ECO:0000313" key="10">
    <source>
        <dbReference type="EMBL" id="ODV92299.1"/>
    </source>
</evidence>
<dbReference type="PIRSF" id="PIRSF000303">
    <property type="entry name" value="Glutathion_perox"/>
    <property type="match status" value="1"/>
</dbReference>
<dbReference type="PROSITE" id="PS00460">
    <property type="entry name" value="GLUTATHIONE_PEROXID_1"/>
    <property type="match status" value="1"/>
</dbReference>